<dbReference type="GO" id="GO:0005524">
    <property type="term" value="F:ATP binding"/>
    <property type="evidence" value="ECO:0007669"/>
    <property type="project" value="UniProtKB-UniRule"/>
</dbReference>
<dbReference type="InterPro" id="IPR000417">
    <property type="entry name" value="Hyethyz_kinase"/>
</dbReference>
<feature type="binding site" evidence="11">
    <location>
        <position position="119"/>
    </location>
    <ligand>
        <name>ATP</name>
        <dbReference type="ChEBI" id="CHEBI:30616"/>
    </ligand>
</feature>
<keyword evidence="6 11" id="KW-0547">Nucleotide-binding</keyword>
<comment type="pathway">
    <text evidence="3 11">Cofactor biosynthesis; thiamine diphosphate biosynthesis; 4-methyl-5-(2-phosphoethyl)-thiazole from 5-(2-hydroxyethyl)-4-methylthiazole: step 1/1.</text>
</comment>
<dbReference type="PRINTS" id="PR01099">
    <property type="entry name" value="HYETHTZKNASE"/>
</dbReference>
<dbReference type="CDD" id="cd01170">
    <property type="entry name" value="THZ_kinase"/>
    <property type="match status" value="1"/>
</dbReference>
<evidence type="ECO:0000256" key="1">
    <source>
        <dbReference type="ARBA" id="ARBA00001771"/>
    </source>
</evidence>
<dbReference type="InterPro" id="IPR029056">
    <property type="entry name" value="Ribokinase-like"/>
</dbReference>
<keyword evidence="8 11" id="KW-0067">ATP-binding</keyword>
<evidence type="ECO:0000256" key="11">
    <source>
        <dbReference type="HAMAP-Rule" id="MF_00228"/>
    </source>
</evidence>
<reference evidence="12" key="1">
    <citation type="submission" date="2019-04" db="EMBL/GenBank/DDBJ databases">
        <title>Evolution of Biomass-Degrading Anaerobic Consortia Revealed by Metagenomics.</title>
        <authorList>
            <person name="Peng X."/>
        </authorList>
    </citation>
    <scope>NUCLEOTIDE SEQUENCE</scope>
    <source>
        <strain evidence="12">SIG551</strain>
    </source>
</reference>
<dbReference type="GO" id="GO:0009229">
    <property type="term" value="P:thiamine diphosphate biosynthetic process"/>
    <property type="evidence" value="ECO:0007669"/>
    <property type="project" value="UniProtKB-UniRule"/>
</dbReference>
<protein>
    <recommendedName>
        <fullName evidence="11">Hydroxyethylthiazole kinase</fullName>
        <ecNumber evidence="11">2.7.1.50</ecNumber>
    </recommendedName>
    <alternativeName>
        <fullName evidence="11">4-methyl-5-beta-hydroxyethylthiazole kinase</fullName>
        <shortName evidence="11">TH kinase</shortName>
        <shortName evidence="11">Thz kinase</shortName>
    </alternativeName>
</protein>
<dbReference type="HAMAP" id="MF_00228">
    <property type="entry name" value="Thz_kinase"/>
    <property type="match status" value="1"/>
</dbReference>
<evidence type="ECO:0000256" key="8">
    <source>
        <dbReference type="ARBA" id="ARBA00022840"/>
    </source>
</evidence>
<comment type="cofactor">
    <cofactor evidence="2 11">
        <name>Mg(2+)</name>
        <dbReference type="ChEBI" id="CHEBI:18420"/>
    </cofactor>
</comment>
<dbReference type="Gene3D" id="3.40.1190.20">
    <property type="match status" value="1"/>
</dbReference>
<dbReference type="SUPFAM" id="SSF53613">
    <property type="entry name" value="Ribokinase-like"/>
    <property type="match status" value="1"/>
</dbReference>
<feature type="binding site" evidence="11">
    <location>
        <position position="172"/>
    </location>
    <ligand>
        <name>ATP</name>
        <dbReference type="ChEBI" id="CHEBI:30616"/>
    </ligand>
</feature>
<dbReference type="EMBL" id="SVNY01000004">
    <property type="protein sequence ID" value="MBE6833831.1"/>
    <property type="molecule type" value="Genomic_DNA"/>
</dbReference>
<name>A0A928KVU2_9FIRM</name>
<accession>A0A928KVU2</accession>
<comment type="similarity">
    <text evidence="11">Belongs to the Thz kinase family.</text>
</comment>
<dbReference type="EC" id="2.7.1.50" evidence="11"/>
<dbReference type="NCBIfam" id="NF006830">
    <property type="entry name" value="PRK09355.1"/>
    <property type="match status" value="1"/>
</dbReference>
<dbReference type="Pfam" id="PF02110">
    <property type="entry name" value="HK"/>
    <property type="match status" value="1"/>
</dbReference>
<dbReference type="GO" id="GO:0009228">
    <property type="term" value="P:thiamine biosynthetic process"/>
    <property type="evidence" value="ECO:0007669"/>
    <property type="project" value="UniProtKB-KW"/>
</dbReference>
<evidence type="ECO:0000256" key="3">
    <source>
        <dbReference type="ARBA" id="ARBA00004868"/>
    </source>
</evidence>
<comment type="caution">
    <text evidence="12">The sequence shown here is derived from an EMBL/GenBank/DDBJ whole genome shotgun (WGS) entry which is preliminary data.</text>
</comment>
<keyword evidence="10 11" id="KW-0784">Thiamine biosynthesis</keyword>
<dbReference type="Proteomes" id="UP000754750">
    <property type="component" value="Unassembled WGS sequence"/>
</dbReference>
<evidence type="ECO:0000256" key="6">
    <source>
        <dbReference type="ARBA" id="ARBA00022741"/>
    </source>
</evidence>
<keyword evidence="5 11" id="KW-0479">Metal-binding</keyword>
<evidence type="ECO:0000256" key="4">
    <source>
        <dbReference type="ARBA" id="ARBA00022679"/>
    </source>
</evidence>
<comment type="function">
    <text evidence="11">Catalyzes the phosphorylation of the hydroxyl group of 4-methyl-5-beta-hydroxyethylthiazole (THZ).</text>
</comment>
<sequence>MSELLRIRHRVQREKPLIHCITNPISMRDCANTLLAVSARPIMAEYPPEAAQITAQARALAVNLGNISASRMEAMMISGRTALEKGIPCVIDAVGVACSSPRLSFARDFIRECRPCVIKGNSSELRALAGLSSHARGIDAGEQDRVTEDLLDEPLAMLAQLALDTSAVIACTGAIDLVTDGRRAYVLRNGCETMSLLTGTGCMLGALTAGFLSGGEPLNAALLAVSYFGVCGELAQEAQQGPSSFFLRLMDLLHLVTDRQLEETVNCTVYNGRMKHA</sequence>
<evidence type="ECO:0000256" key="7">
    <source>
        <dbReference type="ARBA" id="ARBA00022777"/>
    </source>
</evidence>
<dbReference type="GO" id="GO:0000287">
    <property type="term" value="F:magnesium ion binding"/>
    <property type="evidence" value="ECO:0007669"/>
    <property type="project" value="UniProtKB-UniRule"/>
</dbReference>
<proteinExistence type="inferred from homology"/>
<evidence type="ECO:0000313" key="13">
    <source>
        <dbReference type="Proteomes" id="UP000754750"/>
    </source>
</evidence>
<dbReference type="AlphaFoldDB" id="A0A928KVU2"/>
<feature type="binding site" evidence="11">
    <location>
        <position position="43"/>
    </location>
    <ligand>
        <name>substrate</name>
    </ligand>
</feature>
<dbReference type="PIRSF" id="PIRSF000513">
    <property type="entry name" value="Thz_kinase"/>
    <property type="match status" value="1"/>
</dbReference>
<organism evidence="12 13">
    <name type="scientific">Faecalispora sporosphaeroides</name>
    <dbReference type="NCBI Taxonomy" id="1549"/>
    <lineage>
        <taxon>Bacteria</taxon>
        <taxon>Bacillati</taxon>
        <taxon>Bacillota</taxon>
        <taxon>Clostridia</taxon>
        <taxon>Eubacteriales</taxon>
        <taxon>Oscillospiraceae</taxon>
        <taxon>Faecalispora</taxon>
    </lineage>
</organism>
<keyword evidence="7 11" id="KW-0418">Kinase</keyword>
<evidence type="ECO:0000256" key="10">
    <source>
        <dbReference type="ARBA" id="ARBA00022977"/>
    </source>
</evidence>
<comment type="catalytic activity">
    <reaction evidence="1 11">
        <text>5-(2-hydroxyethyl)-4-methylthiazole + ATP = 4-methyl-5-(2-phosphooxyethyl)-thiazole + ADP + H(+)</text>
        <dbReference type="Rhea" id="RHEA:24212"/>
        <dbReference type="ChEBI" id="CHEBI:15378"/>
        <dbReference type="ChEBI" id="CHEBI:17957"/>
        <dbReference type="ChEBI" id="CHEBI:30616"/>
        <dbReference type="ChEBI" id="CHEBI:58296"/>
        <dbReference type="ChEBI" id="CHEBI:456216"/>
        <dbReference type="EC" id="2.7.1.50"/>
    </reaction>
</comment>
<feature type="binding site" evidence="11">
    <location>
        <position position="199"/>
    </location>
    <ligand>
        <name>substrate</name>
    </ligand>
</feature>
<evidence type="ECO:0000256" key="5">
    <source>
        <dbReference type="ARBA" id="ARBA00022723"/>
    </source>
</evidence>
<evidence type="ECO:0000256" key="9">
    <source>
        <dbReference type="ARBA" id="ARBA00022842"/>
    </source>
</evidence>
<gene>
    <name evidence="11 12" type="primary">thiM</name>
    <name evidence="12" type="ORF">E7512_09665</name>
</gene>
<keyword evidence="4 11" id="KW-0808">Transferase</keyword>
<dbReference type="GO" id="GO:0004417">
    <property type="term" value="F:hydroxyethylthiazole kinase activity"/>
    <property type="evidence" value="ECO:0007669"/>
    <property type="project" value="UniProtKB-UniRule"/>
</dbReference>
<keyword evidence="9 11" id="KW-0460">Magnesium</keyword>
<evidence type="ECO:0000256" key="2">
    <source>
        <dbReference type="ARBA" id="ARBA00001946"/>
    </source>
</evidence>
<evidence type="ECO:0000313" key="12">
    <source>
        <dbReference type="EMBL" id="MBE6833831.1"/>
    </source>
</evidence>